<proteinExistence type="inferred from homology"/>
<sequence length="85" mass="8963">MRFAVRVKPGARRDAVGGVWGDGALVVAVAAPAVEGKANEAVRKALAGAFGIRRQDVVIVSGERSRDKIVEVPDGTVDRLRELLA</sequence>
<dbReference type="GO" id="GO:0005737">
    <property type="term" value="C:cytoplasm"/>
    <property type="evidence" value="ECO:0007669"/>
    <property type="project" value="TreeGrafter"/>
</dbReference>
<dbReference type="HAMAP" id="MF_00634">
    <property type="entry name" value="UPF0235"/>
    <property type="match status" value="1"/>
</dbReference>
<reference evidence="3 4" key="1">
    <citation type="submission" date="2020-08" db="EMBL/GenBank/DDBJ databases">
        <title>Sequencing the genomes of 1000 actinobacteria strains.</title>
        <authorList>
            <person name="Klenk H.-P."/>
        </authorList>
    </citation>
    <scope>NUCLEOTIDE SEQUENCE [LARGE SCALE GENOMIC DNA]</scope>
    <source>
        <strain evidence="3 4">DSM 43851</strain>
    </source>
</reference>
<dbReference type="SMART" id="SM01152">
    <property type="entry name" value="DUF167"/>
    <property type="match status" value="1"/>
</dbReference>
<evidence type="ECO:0000256" key="2">
    <source>
        <dbReference type="HAMAP-Rule" id="MF_00634"/>
    </source>
</evidence>
<dbReference type="AlphaFoldDB" id="A0A7W9KKN4"/>
<dbReference type="RefSeq" id="WP_184866216.1">
    <property type="nucleotide sequence ID" value="NZ_BAAAWY010000029.1"/>
</dbReference>
<accession>A0A7W9KKN4</accession>
<dbReference type="PANTHER" id="PTHR13420">
    <property type="entry name" value="UPF0235 PROTEIN C15ORF40"/>
    <property type="match status" value="1"/>
</dbReference>
<dbReference type="PANTHER" id="PTHR13420:SF7">
    <property type="entry name" value="UPF0235 PROTEIN C15ORF40"/>
    <property type="match status" value="1"/>
</dbReference>
<evidence type="ECO:0000313" key="3">
    <source>
        <dbReference type="EMBL" id="MBB5894316.1"/>
    </source>
</evidence>
<evidence type="ECO:0000256" key="1">
    <source>
        <dbReference type="ARBA" id="ARBA00010364"/>
    </source>
</evidence>
<dbReference type="InterPro" id="IPR003746">
    <property type="entry name" value="DUF167"/>
</dbReference>
<keyword evidence="4" id="KW-1185">Reference proteome</keyword>
<dbReference type="SUPFAM" id="SSF69786">
    <property type="entry name" value="YggU-like"/>
    <property type="match status" value="1"/>
</dbReference>
<comment type="caution">
    <text evidence="3">The sequence shown here is derived from an EMBL/GenBank/DDBJ whole genome shotgun (WGS) entry which is preliminary data.</text>
</comment>
<dbReference type="Pfam" id="PF02594">
    <property type="entry name" value="DUF167"/>
    <property type="match status" value="1"/>
</dbReference>
<dbReference type="InterPro" id="IPR036591">
    <property type="entry name" value="YggU-like_sf"/>
</dbReference>
<protein>
    <recommendedName>
        <fullName evidence="2">UPF0235 protein BJ998_005512</fullName>
    </recommendedName>
</protein>
<comment type="similarity">
    <text evidence="1 2">Belongs to the UPF0235 family.</text>
</comment>
<gene>
    <name evidence="3" type="ORF">BJ998_005512</name>
</gene>
<evidence type="ECO:0000313" key="4">
    <source>
        <dbReference type="Proteomes" id="UP000585638"/>
    </source>
</evidence>
<dbReference type="NCBIfam" id="TIGR00251">
    <property type="entry name" value="DUF167 family protein"/>
    <property type="match status" value="1"/>
</dbReference>
<organism evidence="3 4">
    <name type="scientific">Kutzneria kofuensis</name>
    <dbReference type="NCBI Taxonomy" id="103725"/>
    <lineage>
        <taxon>Bacteria</taxon>
        <taxon>Bacillati</taxon>
        <taxon>Actinomycetota</taxon>
        <taxon>Actinomycetes</taxon>
        <taxon>Pseudonocardiales</taxon>
        <taxon>Pseudonocardiaceae</taxon>
        <taxon>Kutzneria</taxon>
    </lineage>
</organism>
<dbReference type="Gene3D" id="3.30.1200.10">
    <property type="entry name" value="YggU-like"/>
    <property type="match status" value="1"/>
</dbReference>
<name>A0A7W9KKN4_9PSEU</name>
<dbReference type="EMBL" id="JACHIR010000001">
    <property type="protein sequence ID" value="MBB5894316.1"/>
    <property type="molecule type" value="Genomic_DNA"/>
</dbReference>
<dbReference type="Proteomes" id="UP000585638">
    <property type="component" value="Unassembled WGS sequence"/>
</dbReference>